<reference evidence="1 2" key="1">
    <citation type="submission" date="2017-08" db="EMBL/GenBank/DDBJ databases">
        <title>Infants hospitalized years apart are colonized by the same room-sourced microbial strains.</title>
        <authorList>
            <person name="Brooks B."/>
            <person name="Olm M.R."/>
            <person name="Firek B.A."/>
            <person name="Baker R."/>
            <person name="Thomas B.C."/>
            <person name="Morowitz M.J."/>
            <person name="Banfield J.F."/>
        </authorList>
    </citation>
    <scope>NUCLEOTIDE SEQUENCE [LARGE SCALE GENOMIC DNA]</scope>
    <source>
        <strain evidence="1">S2_018_000_R2_104</strain>
    </source>
</reference>
<evidence type="ECO:0000313" key="2">
    <source>
        <dbReference type="Proteomes" id="UP000249557"/>
    </source>
</evidence>
<dbReference type="PANTHER" id="PTHR18901">
    <property type="entry name" value="2-DEOXYGLUCOSE-6-PHOSPHATE PHOSPHATASE 2"/>
    <property type="match status" value="1"/>
</dbReference>
<comment type="caution">
    <text evidence="1">The sequence shown here is derived from an EMBL/GenBank/DDBJ whole genome shotgun (WGS) entry which is preliminary data.</text>
</comment>
<protein>
    <recommendedName>
        <fullName evidence="3">HAD family phosphatase</fullName>
    </recommendedName>
</protein>
<accession>A0A2W5B6B5</accession>
<dbReference type="SUPFAM" id="SSF56784">
    <property type="entry name" value="HAD-like"/>
    <property type="match status" value="1"/>
</dbReference>
<dbReference type="Gene3D" id="1.10.150.240">
    <property type="entry name" value="Putative phosphatase, domain 2"/>
    <property type="match status" value="1"/>
</dbReference>
<dbReference type="EMBL" id="QFNK01000386">
    <property type="protein sequence ID" value="PZO78491.1"/>
    <property type="molecule type" value="Genomic_DNA"/>
</dbReference>
<dbReference type="InterPro" id="IPR006439">
    <property type="entry name" value="HAD-SF_hydro_IA"/>
</dbReference>
<dbReference type="InterPro" id="IPR023198">
    <property type="entry name" value="PGP-like_dom2"/>
</dbReference>
<dbReference type="Proteomes" id="UP000249557">
    <property type="component" value="Unassembled WGS sequence"/>
</dbReference>
<dbReference type="Pfam" id="PF00702">
    <property type="entry name" value="Hydrolase"/>
    <property type="match status" value="1"/>
</dbReference>
<gene>
    <name evidence="1" type="ORF">DI626_11950</name>
</gene>
<evidence type="ECO:0000313" key="1">
    <source>
        <dbReference type="EMBL" id="PZO78491.1"/>
    </source>
</evidence>
<dbReference type="SFLD" id="SFLDS00003">
    <property type="entry name" value="Haloacid_Dehalogenase"/>
    <property type="match status" value="1"/>
</dbReference>
<sequence>MSNNMIKAVFWDIDGTMVMSEPVHDSKMEHVAMLHGIVMSPETKASFHGLGDRRAYEIMQGIGMPGTLEQFVDACQSYYEAQLHTIEVRDGFAEAFTYLEKHGIHQAAVSNGLEALVNLNLARAGIRDKLKAVVDLDYMVRRGLDPKPSGDAYLDALRQVNEMEGLSIRPSECLVVEDSPTGVAAGQAAGMKTIYWKLSPDRSLDNTDYSAYTADEIMAIIRGLVPERAAA</sequence>
<dbReference type="SFLD" id="SFLDG01129">
    <property type="entry name" value="C1.5:_HAD__Beta-PGM__Phosphata"/>
    <property type="match status" value="1"/>
</dbReference>
<evidence type="ECO:0008006" key="3">
    <source>
        <dbReference type="Google" id="ProtNLM"/>
    </source>
</evidence>
<dbReference type="InterPro" id="IPR036412">
    <property type="entry name" value="HAD-like_sf"/>
</dbReference>
<dbReference type="NCBIfam" id="TIGR01509">
    <property type="entry name" value="HAD-SF-IA-v3"/>
    <property type="match status" value="1"/>
</dbReference>
<dbReference type="AlphaFoldDB" id="A0A2W5B6B5"/>
<dbReference type="PANTHER" id="PTHR18901:SF38">
    <property type="entry name" value="PSEUDOURIDINE-5'-PHOSPHATASE"/>
    <property type="match status" value="1"/>
</dbReference>
<dbReference type="InterPro" id="IPR023214">
    <property type="entry name" value="HAD_sf"/>
</dbReference>
<dbReference type="CDD" id="cd07505">
    <property type="entry name" value="HAD_BPGM-like"/>
    <property type="match status" value="1"/>
</dbReference>
<organism evidence="1 2">
    <name type="scientific">Micavibrio aeruginosavorus</name>
    <dbReference type="NCBI Taxonomy" id="349221"/>
    <lineage>
        <taxon>Bacteria</taxon>
        <taxon>Pseudomonadati</taxon>
        <taxon>Bdellovibrionota</taxon>
        <taxon>Bdellovibrionia</taxon>
        <taxon>Bdellovibrionales</taxon>
        <taxon>Pseudobdellovibrionaceae</taxon>
        <taxon>Micavibrio</taxon>
    </lineage>
</organism>
<name>A0A2W5B6B5_9BACT</name>
<proteinExistence type="predicted"/>
<dbReference type="Gene3D" id="3.40.50.1000">
    <property type="entry name" value="HAD superfamily/HAD-like"/>
    <property type="match status" value="1"/>
</dbReference>